<dbReference type="EMBL" id="ADTU01003329">
    <property type="status" value="NOT_ANNOTATED_CDS"/>
    <property type="molecule type" value="Genomic_DNA"/>
</dbReference>
<evidence type="ECO:0000313" key="6">
    <source>
        <dbReference type="Proteomes" id="UP000005205"/>
    </source>
</evidence>
<dbReference type="OrthoDB" id="5835829at2759"/>
<dbReference type="InParanoid" id="A0A158NY78"/>
<organism evidence="5 6">
    <name type="scientific">Atta cephalotes</name>
    <name type="common">Leafcutter ant</name>
    <dbReference type="NCBI Taxonomy" id="12957"/>
    <lineage>
        <taxon>Eukaryota</taxon>
        <taxon>Metazoa</taxon>
        <taxon>Ecdysozoa</taxon>
        <taxon>Arthropoda</taxon>
        <taxon>Hexapoda</taxon>
        <taxon>Insecta</taxon>
        <taxon>Pterygota</taxon>
        <taxon>Neoptera</taxon>
        <taxon>Endopterygota</taxon>
        <taxon>Hymenoptera</taxon>
        <taxon>Apocrita</taxon>
        <taxon>Aculeata</taxon>
        <taxon>Formicoidea</taxon>
        <taxon>Formicidae</taxon>
        <taxon>Myrmicinae</taxon>
        <taxon>Atta</taxon>
    </lineage>
</organism>
<dbReference type="EMBL" id="ADTU01003330">
    <property type="status" value="NOT_ANNOTATED_CDS"/>
    <property type="molecule type" value="Genomic_DNA"/>
</dbReference>
<dbReference type="PANTHER" id="PTHR48043:SF159">
    <property type="entry name" value="EG:EG0003.4 PROTEIN-RELATED"/>
    <property type="match status" value="1"/>
</dbReference>
<reference evidence="6" key="1">
    <citation type="journal article" date="2011" name="PLoS Genet.">
        <title>The genome sequence of the leaf-cutter ant Atta cephalotes reveals insights into its obligate symbiotic lifestyle.</title>
        <authorList>
            <person name="Suen G."/>
            <person name="Teiling C."/>
            <person name="Li L."/>
            <person name="Holt C."/>
            <person name="Abouheif E."/>
            <person name="Bornberg-Bauer E."/>
            <person name="Bouffard P."/>
            <person name="Caldera E.J."/>
            <person name="Cash E."/>
            <person name="Cavanaugh A."/>
            <person name="Denas O."/>
            <person name="Elhaik E."/>
            <person name="Fave M.J."/>
            <person name="Gadau J."/>
            <person name="Gibson J.D."/>
            <person name="Graur D."/>
            <person name="Grubbs K.J."/>
            <person name="Hagen D.E."/>
            <person name="Harkins T.T."/>
            <person name="Helmkampf M."/>
            <person name="Hu H."/>
            <person name="Johnson B.R."/>
            <person name="Kim J."/>
            <person name="Marsh S.E."/>
            <person name="Moeller J.A."/>
            <person name="Munoz-Torres M.C."/>
            <person name="Murphy M.C."/>
            <person name="Naughton M.C."/>
            <person name="Nigam S."/>
            <person name="Overson R."/>
            <person name="Rajakumar R."/>
            <person name="Reese J.T."/>
            <person name="Scott J.J."/>
            <person name="Smith C.R."/>
            <person name="Tao S."/>
            <person name="Tsutsui N.D."/>
            <person name="Viljakainen L."/>
            <person name="Wissler L."/>
            <person name="Yandell M.D."/>
            <person name="Zimmer F."/>
            <person name="Taylor J."/>
            <person name="Slater S.C."/>
            <person name="Clifton S.W."/>
            <person name="Warren W.C."/>
            <person name="Elsik C.G."/>
            <person name="Smith C.D."/>
            <person name="Weinstock G.M."/>
            <person name="Gerardo N.M."/>
            <person name="Currie C.R."/>
        </authorList>
    </citation>
    <scope>NUCLEOTIDE SEQUENCE [LARGE SCALE GENOMIC DNA]</scope>
</reference>
<keyword evidence="6" id="KW-1185">Reference proteome</keyword>
<dbReference type="CDD" id="cd03784">
    <property type="entry name" value="GT1_Gtf-like"/>
    <property type="match status" value="1"/>
</dbReference>
<dbReference type="EMBL" id="ADTU01003326">
    <property type="status" value="NOT_ANNOTATED_CDS"/>
    <property type="molecule type" value="Genomic_DNA"/>
</dbReference>
<dbReference type="EMBL" id="ADTU01003327">
    <property type="status" value="NOT_ANNOTATED_CDS"/>
    <property type="molecule type" value="Genomic_DNA"/>
</dbReference>
<dbReference type="GO" id="GO:0008194">
    <property type="term" value="F:UDP-glycosyltransferase activity"/>
    <property type="evidence" value="ECO:0007669"/>
    <property type="project" value="InterPro"/>
</dbReference>
<comment type="similarity">
    <text evidence="1">Belongs to the UDP-glycosyltransferase family.</text>
</comment>
<dbReference type="InterPro" id="IPR050271">
    <property type="entry name" value="UDP-glycosyltransferase"/>
</dbReference>
<sequence length="569" mass="66080">MERVEEGEIQWDCSVVLCFHNYSRQLVEVQADKNESKGETKMKPIAEMIFWIGCFVYIATPIETARILAIISIPSYSHQIPFRLLWTTLSQRGHEIVVLTTDPINDPNLTNLTEINFKSHYNLITKLNFIKNIGTYTWTNVLNKQLWPLCNEITENIYKHPKVRKMYELDSDTKFDVVIVETIKSPGLYALAYRFNAPLIGVTSTGLYNNNHYLFGAPVLPSHPSTWEMQDTIIDFNLSLWQRIKNFIRLWYHIYCTLNHFYPEQQAIAEKYLGKNIPDIRDMERNISFVFQNQQEILSFVRPQTSNVLSFGNFHISKKTAALPENLKEFITDAPNGFIYMSLGTNVQISSLSKHVQSIFQDVFASLPYKILLKYDSEFPNKPDNIYIAKWFPQQSILAHPNIKLFIYQGGLQSTEEAVYYAVPVLGLPILADQYTQIKKMVSLGVAKCLNIMELSRENLNASIIDILYDEGYKKRMLKIKELTEDKPYDVLKHVIWWIEFVIRHKGASHLRTSIAHDPWYQKHEMDVIAILSIIIFVTLICTLIVIYKLLKIIFNLTKITVTTKKKIN</sequence>
<evidence type="ECO:0000256" key="3">
    <source>
        <dbReference type="ARBA" id="ARBA00022679"/>
    </source>
</evidence>
<dbReference type="eggNOG" id="KOG1192">
    <property type="taxonomic scope" value="Eukaryota"/>
</dbReference>
<feature type="transmembrane region" description="Helical" evidence="4">
    <location>
        <begin position="528"/>
        <end position="551"/>
    </location>
</feature>
<keyword evidence="4" id="KW-0812">Transmembrane</keyword>
<dbReference type="EMBL" id="ADTU01003332">
    <property type="status" value="NOT_ANNOTATED_CDS"/>
    <property type="molecule type" value="Genomic_DNA"/>
</dbReference>
<dbReference type="FunCoup" id="A0A158NY78">
    <property type="interactions" value="409"/>
</dbReference>
<keyword evidence="2" id="KW-0328">Glycosyltransferase</keyword>
<dbReference type="STRING" id="12957.A0A158NY78"/>
<dbReference type="AlphaFoldDB" id="A0A158NY78"/>
<proteinExistence type="inferred from homology"/>
<evidence type="ECO:0000256" key="4">
    <source>
        <dbReference type="SAM" id="Phobius"/>
    </source>
</evidence>
<name>A0A158NY78_ATTCE</name>
<evidence type="ECO:0000313" key="5">
    <source>
        <dbReference type="EnsemblMetazoa" id="XP_012062486.1"/>
    </source>
</evidence>
<dbReference type="InterPro" id="IPR002213">
    <property type="entry name" value="UDP_glucos_trans"/>
</dbReference>
<dbReference type="KEGG" id="acep:105625777"/>
<keyword evidence="4" id="KW-1133">Transmembrane helix</keyword>
<dbReference type="Proteomes" id="UP000005205">
    <property type="component" value="Unassembled WGS sequence"/>
</dbReference>
<dbReference type="PANTHER" id="PTHR48043">
    <property type="entry name" value="EG:EG0003.4 PROTEIN-RELATED"/>
    <property type="match status" value="1"/>
</dbReference>
<dbReference type="EnsemblMetazoa" id="XM_012207096.1">
    <property type="protein sequence ID" value="XP_012062486.1"/>
    <property type="gene ID" value="LOC105625777"/>
</dbReference>
<accession>A0A158NY78</accession>
<keyword evidence="4" id="KW-0472">Membrane</keyword>
<dbReference type="Pfam" id="PF00201">
    <property type="entry name" value="UDPGT"/>
    <property type="match status" value="1"/>
</dbReference>
<reference evidence="5" key="2">
    <citation type="submission" date="2016-04" db="UniProtKB">
        <authorList>
            <consortium name="EnsemblMetazoa"/>
        </authorList>
    </citation>
    <scope>IDENTIFICATION</scope>
</reference>
<gene>
    <name evidence="5" type="primary">105625777</name>
</gene>
<dbReference type="SUPFAM" id="SSF53756">
    <property type="entry name" value="UDP-Glycosyltransferase/glycogen phosphorylase"/>
    <property type="match status" value="1"/>
</dbReference>
<evidence type="ECO:0000256" key="2">
    <source>
        <dbReference type="ARBA" id="ARBA00022676"/>
    </source>
</evidence>
<dbReference type="EMBL" id="ADTU01003331">
    <property type="status" value="NOT_ANNOTATED_CDS"/>
    <property type="molecule type" value="Genomic_DNA"/>
</dbReference>
<evidence type="ECO:0000256" key="1">
    <source>
        <dbReference type="ARBA" id="ARBA00009995"/>
    </source>
</evidence>
<dbReference type="EMBL" id="ADTU01003328">
    <property type="status" value="NOT_ANNOTATED_CDS"/>
    <property type="molecule type" value="Genomic_DNA"/>
</dbReference>
<keyword evidence="3" id="KW-0808">Transferase</keyword>
<evidence type="ECO:0008006" key="7">
    <source>
        <dbReference type="Google" id="ProtNLM"/>
    </source>
</evidence>
<dbReference type="Gene3D" id="3.40.50.2000">
    <property type="entry name" value="Glycogen Phosphorylase B"/>
    <property type="match status" value="2"/>
</dbReference>
<protein>
    <recommendedName>
        <fullName evidence="7">UDP-glycosyltransferases domain-containing protein</fullName>
    </recommendedName>
</protein>
<dbReference type="FunFam" id="3.40.50.2000:FF:000021">
    <property type="entry name" value="UDP-glucuronosyltransferase"/>
    <property type="match status" value="1"/>
</dbReference>